<dbReference type="GO" id="GO:0005829">
    <property type="term" value="C:cytosol"/>
    <property type="evidence" value="ECO:0007669"/>
    <property type="project" value="TreeGrafter"/>
</dbReference>
<feature type="domain" description="Fe-containing alcohol dehydrogenase-like C-terminal" evidence="4">
    <location>
        <begin position="193"/>
        <end position="386"/>
    </location>
</feature>
<evidence type="ECO:0000313" key="5">
    <source>
        <dbReference type="EMBL" id="ORX45635.1"/>
    </source>
</evidence>
<dbReference type="Proteomes" id="UP000193719">
    <property type="component" value="Unassembled WGS sequence"/>
</dbReference>
<keyword evidence="6" id="KW-1185">Reference proteome</keyword>
<evidence type="ECO:0000256" key="1">
    <source>
        <dbReference type="ARBA" id="ARBA00013190"/>
    </source>
</evidence>
<dbReference type="FunFam" id="3.40.50.1970:FF:000003">
    <property type="entry name" value="Alcohol dehydrogenase, iron-containing"/>
    <property type="match status" value="1"/>
</dbReference>
<evidence type="ECO:0000259" key="3">
    <source>
        <dbReference type="Pfam" id="PF00465"/>
    </source>
</evidence>
<dbReference type="CDD" id="cd08187">
    <property type="entry name" value="BDH"/>
    <property type="match status" value="1"/>
</dbReference>
<organism evidence="5 6">
    <name type="scientific">Piromyces finnis</name>
    <dbReference type="NCBI Taxonomy" id="1754191"/>
    <lineage>
        <taxon>Eukaryota</taxon>
        <taxon>Fungi</taxon>
        <taxon>Fungi incertae sedis</taxon>
        <taxon>Chytridiomycota</taxon>
        <taxon>Chytridiomycota incertae sedis</taxon>
        <taxon>Neocallimastigomycetes</taxon>
        <taxon>Neocallimastigales</taxon>
        <taxon>Neocallimastigaceae</taxon>
        <taxon>Piromyces</taxon>
    </lineage>
</organism>
<dbReference type="PANTHER" id="PTHR43633:SF1">
    <property type="entry name" value="ALCOHOL DEHYDROGENASE YQHD"/>
    <property type="match status" value="1"/>
</dbReference>
<evidence type="ECO:0000256" key="2">
    <source>
        <dbReference type="ARBA" id="ARBA00023002"/>
    </source>
</evidence>
<dbReference type="GO" id="GO:0046872">
    <property type="term" value="F:metal ion binding"/>
    <property type="evidence" value="ECO:0007669"/>
    <property type="project" value="InterPro"/>
</dbReference>
<dbReference type="STRING" id="1754191.A0A1Y1V2G4"/>
<dbReference type="Pfam" id="PF25137">
    <property type="entry name" value="ADH_Fe_C"/>
    <property type="match status" value="1"/>
</dbReference>
<proteinExistence type="predicted"/>
<dbReference type="GO" id="GO:1990002">
    <property type="term" value="F:methylglyoxal reductase (NADPH) (acetol producing) activity"/>
    <property type="evidence" value="ECO:0007669"/>
    <property type="project" value="TreeGrafter"/>
</dbReference>
<feature type="domain" description="Alcohol dehydrogenase iron-type/glycerol dehydrogenase GldA" evidence="3">
    <location>
        <begin position="10"/>
        <end position="181"/>
    </location>
</feature>
<dbReference type="InterPro" id="IPR001670">
    <property type="entry name" value="ADH_Fe/GldA"/>
</dbReference>
<dbReference type="EC" id="1.1.1.1" evidence="1"/>
<name>A0A1Y1V2G4_9FUNG</name>
<dbReference type="InterPro" id="IPR056798">
    <property type="entry name" value="ADH_Fe_C"/>
</dbReference>
<dbReference type="InterPro" id="IPR044731">
    <property type="entry name" value="BDH-like"/>
</dbReference>
<dbReference type="Gene3D" id="3.40.50.1970">
    <property type="match status" value="1"/>
</dbReference>
<evidence type="ECO:0000259" key="4">
    <source>
        <dbReference type="Pfam" id="PF25137"/>
    </source>
</evidence>
<dbReference type="Pfam" id="PF00465">
    <property type="entry name" value="Fe-ADH"/>
    <property type="match status" value="1"/>
</dbReference>
<accession>A0A1Y1V2G4</accession>
<dbReference type="GO" id="GO:1990362">
    <property type="term" value="F:butanol dehydrogenase (NAD+) activity"/>
    <property type="evidence" value="ECO:0007669"/>
    <property type="project" value="InterPro"/>
</dbReference>
<dbReference type="SUPFAM" id="SSF56796">
    <property type="entry name" value="Dehydroquinate synthase-like"/>
    <property type="match status" value="1"/>
</dbReference>
<dbReference type="PROSITE" id="PS00060">
    <property type="entry name" value="ADH_IRON_2"/>
    <property type="match status" value="1"/>
</dbReference>
<dbReference type="InterPro" id="IPR018211">
    <property type="entry name" value="ADH_Fe_CS"/>
</dbReference>
<dbReference type="Gene3D" id="1.20.1090.10">
    <property type="entry name" value="Dehydroquinate synthase-like - alpha domain"/>
    <property type="match status" value="1"/>
</dbReference>
<protein>
    <recommendedName>
        <fullName evidence="1">alcohol dehydrogenase</fullName>
        <ecNumber evidence="1">1.1.1.1</ecNumber>
    </recommendedName>
</protein>
<sequence length="388" mass="43500">MIIDFTFYNPTKIIFGKNSLDKLEEELNNFGEKILFTYGGGSIKKNGIYEKVIAILNKCNKKIIEFGNVTANPTLDKMLEGSKLAKENEVDLILAVGGGSVIDCAKGISATAYCEGEVFNRYWIRREPVTNKTIPVASILTMVGTGSEMNGGSVIRDVKQMIKEVRKFPVECFPKFSILNPEFTFTVPKFQMVSGIFDVMSHLMEQYFSGNDDNTSDYMIEGLLKSVIHSAKIAIADQTNYEARSNIMWCATLALNTLVGCSKSQDWEVHAIEHQLGAYADTPHGMGLCCISMPYYRYIYKYGLDKFVRFAQVIWNVDGQGKTKDEIAREGIDCLEQFAKDCGMVTKLKDIGCTREMLPLIANSSILGGAYKKLNHEEILHILEQCYE</sequence>
<dbReference type="GO" id="GO:0008106">
    <property type="term" value="F:alcohol dehydrogenase (NADP+) activity"/>
    <property type="evidence" value="ECO:0007669"/>
    <property type="project" value="TreeGrafter"/>
</dbReference>
<dbReference type="PANTHER" id="PTHR43633">
    <property type="entry name" value="ALCOHOL DEHYDROGENASE YQHD"/>
    <property type="match status" value="1"/>
</dbReference>
<reference evidence="5 6" key="1">
    <citation type="submission" date="2016-08" db="EMBL/GenBank/DDBJ databases">
        <title>Genomes of anaerobic fungi encode conserved fungal cellulosomes for biomass hydrolysis.</title>
        <authorList>
            <consortium name="DOE Joint Genome Institute"/>
            <person name="Haitjema C.H."/>
            <person name="Gilmore S.P."/>
            <person name="Henske J.K."/>
            <person name="Solomon K.V."/>
            <person name="De Groot R."/>
            <person name="Kuo A."/>
            <person name="Mondo S.J."/>
            <person name="Salamov A.A."/>
            <person name="Labutti K."/>
            <person name="Zhao Z."/>
            <person name="Chiniquy J."/>
            <person name="Barry K."/>
            <person name="Brewer H.M."/>
            <person name="Purvine S.O."/>
            <person name="Wright A.T."/>
            <person name="Boxma B."/>
            <person name="Van Alen T."/>
            <person name="Hackstein J.H."/>
            <person name="Baker S.E."/>
            <person name="Grigoriev I.V."/>
            <person name="O'Malley M.A."/>
        </authorList>
    </citation>
    <scope>NUCLEOTIDE SEQUENCE [LARGE SCALE GENOMIC DNA]</scope>
    <source>
        <strain evidence="6">finn</strain>
    </source>
</reference>
<dbReference type="OrthoDB" id="339764at2759"/>
<dbReference type="AlphaFoldDB" id="A0A1Y1V2G4"/>
<reference evidence="5 6" key="2">
    <citation type="submission" date="2016-08" db="EMBL/GenBank/DDBJ databases">
        <title>Pervasive Adenine N6-methylation of Active Genes in Fungi.</title>
        <authorList>
            <consortium name="DOE Joint Genome Institute"/>
            <person name="Mondo S.J."/>
            <person name="Dannebaum R.O."/>
            <person name="Kuo R.C."/>
            <person name="Labutti K."/>
            <person name="Haridas S."/>
            <person name="Kuo A."/>
            <person name="Salamov A."/>
            <person name="Ahrendt S.R."/>
            <person name="Lipzen A."/>
            <person name="Sullivan W."/>
            <person name="Andreopoulos W.B."/>
            <person name="Clum A."/>
            <person name="Lindquist E."/>
            <person name="Daum C."/>
            <person name="Ramamoorthy G.K."/>
            <person name="Gryganskyi A."/>
            <person name="Culley D."/>
            <person name="Magnuson J.K."/>
            <person name="James T.Y."/>
            <person name="O'Malley M.A."/>
            <person name="Stajich J.E."/>
            <person name="Spatafora J.W."/>
            <person name="Visel A."/>
            <person name="Grigoriev I.V."/>
        </authorList>
    </citation>
    <scope>NUCLEOTIDE SEQUENCE [LARGE SCALE GENOMIC DNA]</scope>
    <source>
        <strain evidence="6">finn</strain>
    </source>
</reference>
<comment type="caution">
    <text evidence="5">The sequence shown here is derived from an EMBL/GenBank/DDBJ whole genome shotgun (WGS) entry which is preliminary data.</text>
</comment>
<evidence type="ECO:0000313" key="6">
    <source>
        <dbReference type="Proteomes" id="UP000193719"/>
    </source>
</evidence>
<keyword evidence="2" id="KW-0560">Oxidoreductase</keyword>
<gene>
    <name evidence="5" type="ORF">BCR36DRAFT_333067</name>
</gene>
<dbReference type="EMBL" id="MCFH01000039">
    <property type="protein sequence ID" value="ORX45635.1"/>
    <property type="molecule type" value="Genomic_DNA"/>
</dbReference>